<dbReference type="GeneID" id="68917988"/>
<name>B6IG33_CAEBR</name>
<reference evidence="1 2" key="2">
    <citation type="journal article" date="2011" name="PLoS Genet.">
        <title>Caenorhabditis briggsae recombinant inbred line genotypes reveal inter-strain incompatibility and the evolution of recombination.</title>
        <authorList>
            <person name="Ross J.A."/>
            <person name="Koboldt D.C."/>
            <person name="Staisch J.E."/>
            <person name="Chamberlin H.M."/>
            <person name="Gupta B.P."/>
            <person name="Miller R.D."/>
            <person name="Baird S.E."/>
            <person name="Haag E.S."/>
        </authorList>
    </citation>
    <scope>NUCLEOTIDE SEQUENCE [LARGE SCALE GENOMIC DNA]</scope>
    <source>
        <strain evidence="1 2">AF16</strain>
    </source>
</reference>
<sequence>MRRRREDEGEEARRRRREEPSSVLSILGSCSRKMILCCCWPLGKDRLSPILLLLAIHWPKIVQKSVKTEQILTF</sequence>
<keyword evidence="2" id="KW-1185">Reference proteome</keyword>
<evidence type="ECO:0000313" key="1">
    <source>
        <dbReference type="EMBL" id="CAR98863.1"/>
    </source>
</evidence>
<reference evidence="1 2" key="1">
    <citation type="journal article" date="2003" name="PLoS Biol.">
        <title>The genome sequence of Caenorhabditis briggsae: a platform for comparative genomics.</title>
        <authorList>
            <person name="Stein L.D."/>
            <person name="Bao Z."/>
            <person name="Blasiar D."/>
            <person name="Blumenthal T."/>
            <person name="Brent M.R."/>
            <person name="Chen N."/>
            <person name="Chinwalla A."/>
            <person name="Clarke L."/>
            <person name="Clee C."/>
            <person name="Coghlan A."/>
            <person name="Coulson A."/>
            <person name="D'Eustachio P."/>
            <person name="Fitch D.H."/>
            <person name="Fulton L.A."/>
            <person name="Fulton R.E."/>
            <person name="Griffiths-Jones S."/>
            <person name="Harris T.W."/>
            <person name="Hillier L.W."/>
            <person name="Kamath R."/>
            <person name="Kuwabara P.E."/>
            <person name="Mardis E.R."/>
            <person name="Marra M.A."/>
            <person name="Miner T.L."/>
            <person name="Minx P."/>
            <person name="Mullikin J.C."/>
            <person name="Plumb R.W."/>
            <person name="Rogers J."/>
            <person name="Schein J.E."/>
            <person name="Sohrmann M."/>
            <person name="Spieth J."/>
            <person name="Stajich J.E."/>
            <person name="Wei C."/>
            <person name="Willey D."/>
            <person name="Wilson R.K."/>
            <person name="Durbin R."/>
            <person name="Waterston R.H."/>
        </authorList>
    </citation>
    <scope>NUCLEOTIDE SEQUENCE [LARGE SCALE GENOMIC DNA]</scope>
    <source>
        <strain evidence="1 2">AF16</strain>
    </source>
</reference>
<dbReference type="KEGG" id="cbr:CBG_26510"/>
<dbReference type="Proteomes" id="UP000008549">
    <property type="component" value="Unassembled WGS sequence"/>
</dbReference>
<dbReference type="CTD" id="68917988"/>
<evidence type="ECO:0000313" key="2">
    <source>
        <dbReference type="Proteomes" id="UP000008549"/>
    </source>
</evidence>
<gene>
    <name evidence="1" type="ORF">CBG26510</name>
    <name evidence="1" type="ORF">CBG_26510</name>
</gene>
<dbReference type="HOGENOM" id="CLU_2690039_0_0_1"/>
<dbReference type="EMBL" id="HE601337">
    <property type="protein sequence ID" value="CAR98863.1"/>
    <property type="molecule type" value="Genomic_DNA"/>
</dbReference>
<dbReference type="AlphaFoldDB" id="B6IG33"/>
<protein>
    <submittedName>
        <fullName evidence="1">Protein CBG26510</fullName>
    </submittedName>
</protein>
<dbReference type="RefSeq" id="XP_045098432.1">
    <property type="nucleotide sequence ID" value="XM_045236277.1"/>
</dbReference>
<organism evidence="1 2">
    <name type="scientific">Caenorhabditis briggsae</name>
    <dbReference type="NCBI Taxonomy" id="6238"/>
    <lineage>
        <taxon>Eukaryota</taxon>
        <taxon>Metazoa</taxon>
        <taxon>Ecdysozoa</taxon>
        <taxon>Nematoda</taxon>
        <taxon>Chromadorea</taxon>
        <taxon>Rhabditida</taxon>
        <taxon>Rhabditina</taxon>
        <taxon>Rhabditomorpha</taxon>
        <taxon>Rhabditoidea</taxon>
        <taxon>Rhabditidae</taxon>
        <taxon>Peloderinae</taxon>
        <taxon>Caenorhabditis</taxon>
    </lineage>
</organism>
<accession>B6IG33</accession>
<proteinExistence type="predicted"/>
<dbReference type="PROSITE" id="PS51257">
    <property type="entry name" value="PROKAR_LIPOPROTEIN"/>
    <property type="match status" value="1"/>
</dbReference>
<dbReference type="InParanoid" id="B6IG33"/>